<keyword evidence="3 7" id="KW-0328">Glycosyltransferase</keyword>
<protein>
    <submittedName>
        <fullName evidence="7">Glycosyltransferase family 2 protein</fullName>
        <ecNumber evidence="7">2.4.-.-</ecNumber>
    </submittedName>
</protein>
<evidence type="ECO:0000313" key="8">
    <source>
        <dbReference type="Proteomes" id="UP001442841"/>
    </source>
</evidence>
<name>A0ABZ3FSS9_9ACTN</name>
<proteinExistence type="inferred from homology"/>
<dbReference type="GO" id="GO:0016757">
    <property type="term" value="F:glycosyltransferase activity"/>
    <property type="evidence" value="ECO:0007669"/>
    <property type="project" value="UniProtKB-KW"/>
</dbReference>
<comment type="pathway">
    <text evidence="1">Cell wall biogenesis; cell wall polysaccharide biosynthesis.</text>
</comment>
<evidence type="ECO:0000256" key="3">
    <source>
        <dbReference type="ARBA" id="ARBA00022676"/>
    </source>
</evidence>
<dbReference type="Gene3D" id="3.90.550.10">
    <property type="entry name" value="Spore Coat Polysaccharide Biosynthesis Protein SpsA, Chain A"/>
    <property type="match status" value="1"/>
</dbReference>
<dbReference type="InterPro" id="IPR029044">
    <property type="entry name" value="Nucleotide-diphossugar_trans"/>
</dbReference>
<evidence type="ECO:0000256" key="1">
    <source>
        <dbReference type="ARBA" id="ARBA00004776"/>
    </source>
</evidence>
<dbReference type="EC" id="2.4.-.-" evidence="7"/>
<evidence type="ECO:0000256" key="5">
    <source>
        <dbReference type="SAM" id="MobiDB-lite"/>
    </source>
</evidence>
<dbReference type="SUPFAM" id="SSF53448">
    <property type="entry name" value="Nucleotide-diphospho-sugar transferases"/>
    <property type="match status" value="1"/>
</dbReference>
<dbReference type="CDD" id="cd00761">
    <property type="entry name" value="Glyco_tranf_GTA_type"/>
    <property type="match status" value="1"/>
</dbReference>
<sequence>MNEMGRSPDAGDRFVTAPLPEGFRVRLRPGVATTGDGRVLVGGSPRTLVELGHPAVNTPEEVLTVADAASAAVAARLLADNLADPVVDPGDGPTEADLTVVVPAYNSPQSLDRALTALAAGPQVIVVDDASSDGGATAAVAERHGARLIRREANGGPAAARNTGLRAVGTPLVAFVDADIRVTATALRGLLAHFADPGLALVAPVWWESSTRPIRAGSNGSTACTAVSTAAPNPHRSPMPQG</sequence>
<gene>
    <name evidence="7" type="ORF">AADG42_18115</name>
</gene>
<evidence type="ECO:0000313" key="7">
    <source>
        <dbReference type="EMBL" id="XAN09151.1"/>
    </source>
</evidence>
<dbReference type="InterPro" id="IPR001173">
    <property type="entry name" value="Glyco_trans_2-like"/>
</dbReference>
<feature type="domain" description="Glycosyltransferase 2-like" evidence="6">
    <location>
        <begin position="99"/>
        <end position="208"/>
    </location>
</feature>
<comment type="similarity">
    <text evidence="2">Belongs to the glycosyltransferase 2 family.</text>
</comment>
<dbReference type="Proteomes" id="UP001442841">
    <property type="component" value="Chromosome"/>
</dbReference>
<feature type="region of interest" description="Disordered" evidence="5">
    <location>
        <begin position="214"/>
        <end position="242"/>
    </location>
</feature>
<keyword evidence="4 7" id="KW-0808">Transferase</keyword>
<dbReference type="PANTHER" id="PTHR43179">
    <property type="entry name" value="RHAMNOSYLTRANSFERASE WBBL"/>
    <property type="match status" value="1"/>
</dbReference>
<keyword evidence="8" id="KW-1185">Reference proteome</keyword>
<organism evidence="7 8">
    <name type="scientific">Ammonicoccus fulvus</name>
    <dbReference type="NCBI Taxonomy" id="3138240"/>
    <lineage>
        <taxon>Bacteria</taxon>
        <taxon>Bacillati</taxon>
        <taxon>Actinomycetota</taxon>
        <taxon>Actinomycetes</taxon>
        <taxon>Propionibacteriales</taxon>
        <taxon>Propionibacteriaceae</taxon>
        <taxon>Ammonicoccus</taxon>
    </lineage>
</organism>
<dbReference type="RefSeq" id="WP_425310604.1">
    <property type="nucleotide sequence ID" value="NZ_CP154795.1"/>
</dbReference>
<evidence type="ECO:0000256" key="4">
    <source>
        <dbReference type="ARBA" id="ARBA00022679"/>
    </source>
</evidence>
<feature type="compositionally biased region" description="Polar residues" evidence="5">
    <location>
        <begin position="214"/>
        <end position="231"/>
    </location>
</feature>
<dbReference type="Pfam" id="PF00535">
    <property type="entry name" value="Glycos_transf_2"/>
    <property type="match status" value="1"/>
</dbReference>
<evidence type="ECO:0000259" key="6">
    <source>
        <dbReference type="Pfam" id="PF00535"/>
    </source>
</evidence>
<reference evidence="7 8" key="1">
    <citation type="submission" date="2024-04" db="EMBL/GenBank/DDBJ databases">
        <title>Isolation of an actinomycete strain from pig manure.</title>
        <authorList>
            <person name="Gong T."/>
            <person name="Yu Z."/>
            <person name="An M."/>
            <person name="Wei C."/>
            <person name="Yang W."/>
            <person name="Liu L."/>
        </authorList>
    </citation>
    <scope>NUCLEOTIDE SEQUENCE [LARGE SCALE GENOMIC DNA]</scope>
    <source>
        <strain evidence="7 8">ZF39</strain>
    </source>
</reference>
<evidence type="ECO:0000256" key="2">
    <source>
        <dbReference type="ARBA" id="ARBA00006739"/>
    </source>
</evidence>
<dbReference type="PANTHER" id="PTHR43179:SF12">
    <property type="entry name" value="GALACTOFURANOSYLTRANSFERASE GLFT2"/>
    <property type="match status" value="1"/>
</dbReference>
<dbReference type="EMBL" id="CP154795">
    <property type="protein sequence ID" value="XAN09151.1"/>
    <property type="molecule type" value="Genomic_DNA"/>
</dbReference>
<accession>A0ABZ3FSS9</accession>